<proteinExistence type="predicted"/>
<keyword evidence="2" id="KW-1185">Reference proteome</keyword>
<organism evidence="1 2">
    <name type="scientific">Nocardioides kribbensis</name>
    <dbReference type="NCBI Taxonomy" id="305517"/>
    <lineage>
        <taxon>Bacteria</taxon>
        <taxon>Bacillati</taxon>
        <taxon>Actinomycetota</taxon>
        <taxon>Actinomycetes</taxon>
        <taxon>Propionibacteriales</taxon>
        <taxon>Nocardioidaceae</taxon>
        <taxon>Nocardioides</taxon>
    </lineage>
</organism>
<dbReference type="RefSeq" id="WP_349804975.1">
    <property type="nucleotide sequence ID" value="NZ_JBEGDP010000015.1"/>
</dbReference>
<accession>A0ABV1P0P5</accession>
<comment type="caution">
    <text evidence="1">The sequence shown here is derived from an EMBL/GenBank/DDBJ whole genome shotgun (WGS) entry which is preliminary data.</text>
</comment>
<sequence>MEPTPDRFRALARSGPWRWRTLEVRFVEGTAAPAEASLDRARGTLVVRDPRGIHHVAAAPHSAPGRPWAVTPALDADGLVASRPTHATADRRIDYADAMWQSYLWVAVLDPVELSSGVLLDDLRAGEVAGRSVWWARAVPVEGYDPTCSCCPLLWSRVSDRLEYGEERDLTGIDYPSAHDVALDLGTGAVVRVVPLDGDRRGAWSLDVLAVDVVG</sequence>
<evidence type="ECO:0000313" key="2">
    <source>
        <dbReference type="Proteomes" id="UP001482520"/>
    </source>
</evidence>
<dbReference type="Proteomes" id="UP001482520">
    <property type="component" value="Unassembled WGS sequence"/>
</dbReference>
<reference evidence="1 2" key="1">
    <citation type="submission" date="2024-02" db="EMBL/GenBank/DDBJ databases">
        <title>Full genome sequence of Nocardioides kribbensis.</title>
        <authorList>
            <person name="Poletto B.L."/>
            <person name="Silva G."/>
            <person name="Galante D."/>
            <person name="Campos K.R."/>
            <person name="Santos M.B.N."/>
            <person name="Sacchi C.T."/>
        </authorList>
    </citation>
    <scope>NUCLEOTIDE SEQUENCE [LARGE SCALE GENOMIC DNA]</scope>
    <source>
        <strain evidence="1 2">O4R</strain>
    </source>
</reference>
<protein>
    <submittedName>
        <fullName evidence="1">Uncharacterized protein</fullName>
    </submittedName>
</protein>
<name>A0ABV1P0P5_9ACTN</name>
<gene>
    <name evidence="1" type="ORF">V6R90_13530</name>
</gene>
<dbReference type="EMBL" id="JBEGDP010000015">
    <property type="protein sequence ID" value="MEQ7848302.1"/>
    <property type="molecule type" value="Genomic_DNA"/>
</dbReference>
<evidence type="ECO:0000313" key="1">
    <source>
        <dbReference type="EMBL" id="MEQ7848302.1"/>
    </source>
</evidence>